<gene>
    <name evidence="1" type="ORF">GCM10025866_31170</name>
</gene>
<proteinExistence type="predicted"/>
<evidence type="ECO:0000313" key="1">
    <source>
        <dbReference type="EMBL" id="BDZ47208.1"/>
    </source>
</evidence>
<protein>
    <submittedName>
        <fullName evidence="1">Uncharacterized protein</fullName>
    </submittedName>
</protein>
<name>A0ABM8GFS8_9MICO</name>
<dbReference type="EMBL" id="AP027731">
    <property type="protein sequence ID" value="BDZ47208.1"/>
    <property type="molecule type" value="Genomic_DNA"/>
</dbReference>
<reference evidence="2" key="1">
    <citation type="journal article" date="2019" name="Int. J. Syst. Evol. Microbiol.">
        <title>The Global Catalogue of Microorganisms (GCM) 10K type strain sequencing project: providing services to taxonomists for standard genome sequencing and annotation.</title>
        <authorList>
            <consortium name="The Broad Institute Genomics Platform"/>
            <consortium name="The Broad Institute Genome Sequencing Center for Infectious Disease"/>
            <person name="Wu L."/>
            <person name="Ma J."/>
        </authorList>
    </citation>
    <scope>NUCLEOTIDE SEQUENCE [LARGE SCALE GENOMIC DNA]</scope>
    <source>
        <strain evidence="2">NBRC 108725</strain>
    </source>
</reference>
<organism evidence="1 2">
    <name type="scientific">Naasia aerilata</name>
    <dbReference type="NCBI Taxonomy" id="1162966"/>
    <lineage>
        <taxon>Bacteria</taxon>
        <taxon>Bacillati</taxon>
        <taxon>Actinomycetota</taxon>
        <taxon>Actinomycetes</taxon>
        <taxon>Micrococcales</taxon>
        <taxon>Microbacteriaceae</taxon>
        <taxon>Naasia</taxon>
    </lineage>
</organism>
<sequence>MIEGERASLLLAAVLGLRIRSKHDGTVRLAGTADPRAMAALVRAVDRLEKRMRALGSSDLADQASSYAERRGEAFTIVAQRAMGAYGMTVAPWEYQLSDAS</sequence>
<keyword evidence="2" id="KW-1185">Reference proteome</keyword>
<dbReference type="Proteomes" id="UP001321498">
    <property type="component" value="Chromosome"/>
</dbReference>
<evidence type="ECO:0000313" key="2">
    <source>
        <dbReference type="Proteomes" id="UP001321498"/>
    </source>
</evidence>
<accession>A0ABM8GFS8</accession>